<dbReference type="Pfam" id="PF01872">
    <property type="entry name" value="RibD_C"/>
    <property type="match status" value="1"/>
</dbReference>
<reference evidence="20" key="1">
    <citation type="submission" date="2017-05" db="EMBL/GenBank/DDBJ databases">
        <authorList>
            <person name="Papadimitriou K."/>
        </authorList>
    </citation>
    <scope>NUCLEOTIDE SEQUENCE [LARGE SCALE GENOMIC DNA]</scope>
    <source>
        <strain evidence="20">ACA-DC 3411</strain>
    </source>
</reference>
<keyword evidence="8 14" id="KW-0862">Zinc</keyword>
<dbReference type="EC" id="1.1.1.193" evidence="14"/>
<dbReference type="PROSITE" id="PS00903">
    <property type="entry name" value="CYT_DCMP_DEAMINASES_1"/>
    <property type="match status" value="1"/>
</dbReference>
<keyword evidence="14 19" id="KW-0378">Hydrolase</keyword>
<keyword evidence="7 14" id="KW-0479">Metal-binding</keyword>
<dbReference type="EMBL" id="LT854705">
    <property type="protein sequence ID" value="SMS13179.1"/>
    <property type="molecule type" value="Genomic_DNA"/>
</dbReference>
<feature type="domain" description="CMP/dCMP-type deaminase" evidence="18">
    <location>
        <begin position="1"/>
        <end position="124"/>
    </location>
</feature>
<dbReference type="AlphaFoldDB" id="A0A1Y6JTA9"/>
<comment type="catalytic activity">
    <reaction evidence="13 14">
        <text>2,5-diamino-6-hydroxy-4-(5-phosphoribosylamino)-pyrimidine + H2O + H(+) = 5-amino-6-(5-phospho-D-ribosylamino)uracil + NH4(+)</text>
        <dbReference type="Rhea" id="RHEA:21868"/>
        <dbReference type="ChEBI" id="CHEBI:15377"/>
        <dbReference type="ChEBI" id="CHEBI:15378"/>
        <dbReference type="ChEBI" id="CHEBI:28938"/>
        <dbReference type="ChEBI" id="CHEBI:58453"/>
        <dbReference type="ChEBI" id="CHEBI:58614"/>
        <dbReference type="EC" id="3.5.4.26"/>
    </reaction>
</comment>
<evidence type="ECO:0000256" key="1">
    <source>
        <dbReference type="ARBA" id="ARBA00002151"/>
    </source>
</evidence>
<gene>
    <name evidence="19" type="ORF">LZ3411_0129</name>
</gene>
<feature type="binding site" evidence="16">
    <location>
        <position position="203"/>
    </location>
    <ligand>
        <name>substrate</name>
    </ligand>
</feature>
<feature type="binding site" evidence="17">
    <location>
        <position position="50"/>
    </location>
    <ligand>
        <name>Zn(2+)</name>
        <dbReference type="ChEBI" id="CHEBI:29105"/>
        <note>catalytic</note>
    </ligand>
</feature>
<dbReference type="InterPro" id="IPR050765">
    <property type="entry name" value="Riboflavin_Biosynth_HTPR"/>
</dbReference>
<dbReference type="PANTHER" id="PTHR38011">
    <property type="entry name" value="DIHYDROFOLATE REDUCTASE FAMILY PROTEIN (AFU_ORTHOLOGUE AFUA_8G06820)"/>
    <property type="match status" value="1"/>
</dbReference>
<accession>A0A1Y6JTA9</accession>
<sequence>MTDQEYLALAADQARQGAGQTWTNPLVGAVLVKDGRILARGYHHRFGQDHAEVNTLKQLNDVRQARGATMYVTLEPCSHYGKTPPCARKLVAVGIRRVVIGQRDPNPLVSGKGIAILRAAGIDVTVLATTTDLNPAYNFFYHHHRPLVTLKMAISADGKLNAATGTRTRLTGAEANHDSQRLRAIQQAILVGERTLTIDQPALTVRETAVAVPPRRVVVVNSADQIDRHNRLFRTSEPVWLLSRQPSHRSWPANVTVVAGRPWTPAQIVHYLAQQGLQSLLVEGGSYLHAQFVAAGLVDRLITYVAPVVLGGQALPAVQGAASQALPLTLTQVQSLGTDVRLTFRRRV</sequence>
<evidence type="ECO:0000256" key="3">
    <source>
        <dbReference type="ARBA" id="ARBA00004910"/>
    </source>
</evidence>
<feature type="binding site" evidence="16">
    <location>
        <position position="195"/>
    </location>
    <ligand>
        <name>NADP(+)</name>
        <dbReference type="ChEBI" id="CHEBI:58349"/>
    </ligand>
</feature>
<dbReference type="SUPFAM" id="SSF53597">
    <property type="entry name" value="Dihydrofolate reductase-like"/>
    <property type="match status" value="1"/>
</dbReference>
<evidence type="ECO:0000313" key="19">
    <source>
        <dbReference type="EMBL" id="SMS13179.1"/>
    </source>
</evidence>
<name>A0A1Y6JTA9_9LACO</name>
<dbReference type="RefSeq" id="WP_087741319.1">
    <property type="nucleotide sequence ID" value="NZ_JBPWQU010000093.1"/>
</dbReference>
<dbReference type="Proteomes" id="UP000195412">
    <property type="component" value="Chromosome I"/>
</dbReference>
<evidence type="ECO:0000259" key="18">
    <source>
        <dbReference type="PROSITE" id="PS51747"/>
    </source>
</evidence>
<feature type="binding site" evidence="16">
    <location>
        <position position="183"/>
    </location>
    <ligand>
        <name>substrate</name>
    </ligand>
</feature>
<dbReference type="PROSITE" id="PS51747">
    <property type="entry name" value="CYT_DCMP_DEAMINASES_2"/>
    <property type="match status" value="1"/>
</dbReference>
<dbReference type="GO" id="GO:0009231">
    <property type="term" value="P:riboflavin biosynthetic process"/>
    <property type="evidence" value="ECO:0007669"/>
    <property type="project" value="UniProtKB-UniPathway"/>
</dbReference>
<dbReference type="InterPro" id="IPR024072">
    <property type="entry name" value="DHFR-like_dom_sf"/>
</dbReference>
<keyword evidence="11" id="KW-0511">Multifunctional enzyme</keyword>
<keyword evidence="9 14" id="KW-0521">NADP</keyword>
<comment type="catalytic activity">
    <reaction evidence="12 14">
        <text>5-amino-6-(5-phospho-D-ribitylamino)uracil + NADP(+) = 5-amino-6-(5-phospho-D-ribosylamino)uracil + NADPH + H(+)</text>
        <dbReference type="Rhea" id="RHEA:17845"/>
        <dbReference type="ChEBI" id="CHEBI:15378"/>
        <dbReference type="ChEBI" id="CHEBI:57783"/>
        <dbReference type="ChEBI" id="CHEBI:58349"/>
        <dbReference type="ChEBI" id="CHEBI:58421"/>
        <dbReference type="ChEBI" id="CHEBI:58453"/>
        <dbReference type="EC" id="1.1.1.193"/>
    </reaction>
</comment>
<comment type="similarity">
    <text evidence="4 14">In the N-terminal section; belongs to the cytidine and deoxycytidylate deaminase family.</text>
</comment>
<dbReference type="InterPro" id="IPR016192">
    <property type="entry name" value="APOBEC/CMP_deaminase_Zn-bd"/>
</dbReference>
<proteinExistence type="inferred from homology"/>
<evidence type="ECO:0000256" key="14">
    <source>
        <dbReference type="PIRNR" id="PIRNR006769"/>
    </source>
</evidence>
<evidence type="ECO:0000256" key="11">
    <source>
        <dbReference type="ARBA" id="ARBA00023268"/>
    </source>
</evidence>
<comment type="cofactor">
    <cofactor evidence="14 17">
        <name>Zn(2+)</name>
        <dbReference type="ChEBI" id="CHEBI:29105"/>
    </cofactor>
    <text evidence="14 17">Binds 1 zinc ion.</text>
</comment>
<feature type="binding site" evidence="16">
    <location>
        <position position="153"/>
    </location>
    <ligand>
        <name>NADP(+)</name>
        <dbReference type="ChEBI" id="CHEBI:58349"/>
    </ligand>
</feature>
<dbReference type="CDD" id="cd01284">
    <property type="entry name" value="Riboflavin_deaminase-reductase"/>
    <property type="match status" value="1"/>
</dbReference>
<dbReference type="UniPathway" id="UPA00275">
    <property type="reaction ID" value="UER00401"/>
</dbReference>
<evidence type="ECO:0000256" key="9">
    <source>
        <dbReference type="ARBA" id="ARBA00022857"/>
    </source>
</evidence>
<evidence type="ECO:0000256" key="8">
    <source>
        <dbReference type="ARBA" id="ARBA00022833"/>
    </source>
</evidence>
<feature type="binding site" evidence="16">
    <location>
        <position position="206"/>
    </location>
    <ligand>
        <name>substrate</name>
    </ligand>
</feature>
<evidence type="ECO:0000256" key="6">
    <source>
        <dbReference type="ARBA" id="ARBA00022619"/>
    </source>
</evidence>
<feature type="binding site" evidence="16">
    <location>
        <position position="222"/>
    </location>
    <ligand>
        <name>NADP(+)</name>
        <dbReference type="ChEBI" id="CHEBI:58349"/>
    </ligand>
</feature>
<feature type="binding site" evidence="16">
    <location>
        <position position="283"/>
    </location>
    <ligand>
        <name>substrate</name>
    </ligand>
</feature>
<dbReference type="PIRSF" id="PIRSF006769">
    <property type="entry name" value="RibD"/>
    <property type="match status" value="1"/>
</dbReference>
<evidence type="ECO:0000256" key="7">
    <source>
        <dbReference type="ARBA" id="ARBA00022723"/>
    </source>
</evidence>
<organism evidence="19 20">
    <name type="scientific">Levilactobacillus zymae</name>
    <dbReference type="NCBI Taxonomy" id="267363"/>
    <lineage>
        <taxon>Bacteria</taxon>
        <taxon>Bacillati</taxon>
        <taxon>Bacillota</taxon>
        <taxon>Bacilli</taxon>
        <taxon>Lactobacillales</taxon>
        <taxon>Lactobacillaceae</taxon>
        <taxon>Levilactobacillus</taxon>
    </lineage>
</organism>
<dbReference type="InterPro" id="IPR002734">
    <property type="entry name" value="RibDG_C"/>
</dbReference>
<evidence type="ECO:0000256" key="5">
    <source>
        <dbReference type="ARBA" id="ARBA00007417"/>
    </source>
</evidence>
<comment type="similarity">
    <text evidence="5 14">In the C-terminal section; belongs to the HTP reductase family.</text>
</comment>
<evidence type="ECO:0000256" key="17">
    <source>
        <dbReference type="PIRSR" id="PIRSR006769-3"/>
    </source>
</evidence>
<evidence type="ECO:0000256" key="15">
    <source>
        <dbReference type="PIRSR" id="PIRSR006769-1"/>
    </source>
</evidence>
<comment type="pathway">
    <text evidence="3 14">Cofactor biosynthesis; riboflavin biosynthesis; 5-amino-6-(D-ribitylamino)uracil from GTP: step 3/4.</text>
</comment>
<dbReference type="InterPro" id="IPR004794">
    <property type="entry name" value="Eubact_RibD"/>
</dbReference>
<dbReference type="EC" id="3.5.4.26" evidence="14"/>
<dbReference type="KEGG" id="lzy:LZ3411_0129"/>
<evidence type="ECO:0000256" key="13">
    <source>
        <dbReference type="ARBA" id="ARBA00049886"/>
    </source>
</evidence>
<dbReference type="GO" id="GO:0008703">
    <property type="term" value="F:5-amino-6-(5-phosphoribosylamino)uracil reductase activity"/>
    <property type="evidence" value="ECO:0007669"/>
    <property type="project" value="UniProtKB-EC"/>
</dbReference>
<dbReference type="GO" id="GO:0008835">
    <property type="term" value="F:diaminohydroxyphosphoribosylaminopyrimidine deaminase activity"/>
    <property type="evidence" value="ECO:0007669"/>
    <property type="project" value="UniProtKB-EC"/>
</dbReference>
<evidence type="ECO:0000256" key="4">
    <source>
        <dbReference type="ARBA" id="ARBA00005259"/>
    </source>
</evidence>
<feature type="binding site" evidence="16">
    <location>
        <position position="199"/>
    </location>
    <ligand>
        <name>NADP(+)</name>
        <dbReference type="ChEBI" id="CHEBI:58349"/>
    </ligand>
</feature>
<evidence type="ECO:0000256" key="16">
    <source>
        <dbReference type="PIRSR" id="PIRSR006769-2"/>
    </source>
</evidence>
<evidence type="ECO:0000256" key="2">
    <source>
        <dbReference type="ARBA" id="ARBA00004882"/>
    </source>
</evidence>
<dbReference type="InterPro" id="IPR002125">
    <property type="entry name" value="CMP_dCMP_dom"/>
</dbReference>
<comment type="pathway">
    <text evidence="2 14">Cofactor biosynthesis; riboflavin biosynthesis; 5-amino-6-(D-ribitylamino)uracil from GTP: step 2/4.</text>
</comment>
<dbReference type="PANTHER" id="PTHR38011:SF7">
    <property type="entry name" value="2,5-DIAMINO-6-RIBOSYLAMINO-4(3H)-PYRIMIDINONE 5'-PHOSPHATE REDUCTASE"/>
    <property type="match status" value="1"/>
</dbReference>
<evidence type="ECO:0000313" key="20">
    <source>
        <dbReference type="Proteomes" id="UP000195412"/>
    </source>
</evidence>
<dbReference type="Pfam" id="PF00383">
    <property type="entry name" value="dCMP_cyt_deam_1"/>
    <property type="match status" value="1"/>
</dbReference>
<dbReference type="SUPFAM" id="SSF53927">
    <property type="entry name" value="Cytidine deaminase-like"/>
    <property type="match status" value="1"/>
</dbReference>
<evidence type="ECO:0000256" key="10">
    <source>
        <dbReference type="ARBA" id="ARBA00023002"/>
    </source>
</evidence>
<comment type="function">
    <text evidence="1 14">Converts 2,5-diamino-6-(ribosylamino)-4(3h)-pyrimidinone 5'-phosphate into 5-amino-6-(ribosylamino)-2,4(1h,3h)-pyrimidinedione 5'-phosphate.</text>
</comment>
<evidence type="ECO:0000256" key="12">
    <source>
        <dbReference type="ARBA" id="ARBA00049861"/>
    </source>
</evidence>
<feature type="active site" description="Proton donor" evidence="15">
    <location>
        <position position="52"/>
    </location>
</feature>
<protein>
    <recommendedName>
        <fullName evidence="14">Riboflavin biosynthesis protein RibD</fullName>
    </recommendedName>
    <domain>
        <recommendedName>
            <fullName evidence="14">Diaminohydroxyphosphoribosylaminopyrimidine deaminase</fullName>
            <shortName evidence="14">DRAP deaminase</shortName>
            <ecNumber evidence="14">3.5.4.26</ecNumber>
        </recommendedName>
        <alternativeName>
            <fullName evidence="14">Riboflavin-specific deaminase</fullName>
        </alternativeName>
    </domain>
    <domain>
        <recommendedName>
            <fullName evidence="14">5-amino-6-(5-phosphoribosylamino)uracil reductase</fullName>
            <ecNumber evidence="14">1.1.1.193</ecNumber>
        </recommendedName>
        <alternativeName>
            <fullName evidence="14">HTP reductase</fullName>
        </alternativeName>
    </domain>
</protein>
<dbReference type="NCBIfam" id="TIGR00326">
    <property type="entry name" value="eubact_ribD"/>
    <property type="match status" value="1"/>
</dbReference>
<dbReference type="Gene3D" id="3.40.430.10">
    <property type="entry name" value="Dihydrofolate Reductase, subunit A"/>
    <property type="match status" value="1"/>
</dbReference>
<feature type="binding site" evidence="17">
    <location>
        <position position="86"/>
    </location>
    <ligand>
        <name>Zn(2+)</name>
        <dbReference type="ChEBI" id="CHEBI:29105"/>
        <note>catalytic</note>
    </ligand>
</feature>
<feature type="binding site" evidence="17">
    <location>
        <position position="77"/>
    </location>
    <ligand>
        <name>Zn(2+)</name>
        <dbReference type="ChEBI" id="CHEBI:29105"/>
        <note>catalytic</note>
    </ligand>
</feature>
<dbReference type="InterPro" id="IPR016193">
    <property type="entry name" value="Cytidine_deaminase-like"/>
</dbReference>
<dbReference type="Gene3D" id="3.40.140.10">
    <property type="entry name" value="Cytidine Deaminase, domain 2"/>
    <property type="match status" value="1"/>
</dbReference>
<dbReference type="GO" id="GO:0008270">
    <property type="term" value="F:zinc ion binding"/>
    <property type="evidence" value="ECO:0007669"/>
    <property type="project" value="InterPro"/>
</dbReference>
<keyword evidence="6 14" id="KW-0686">Riboflavin biosynthesis</keyword>
<keyword evidence="10 14" id="KW-0560">Oxidoreductase</keyword>